<dbReference type="PANTHER" id="PTHR33908:SF11">
    <property type="entry name" value="MEMBRANE PROTEIN"/>
    <property type="match status" value="1"/>
</dbReference>
<organism evidence="9 10">
    <name type="scientific">Plesiocystis pacifica SIR-1</name>
    <dbReference type="NCBI Taxonomy" id="391625"/>
    <lineage>
        <taxon>Bacteria</taxon>
        <taxon>Pseudomonadati</taxon>
        <taxon>Myxococcota</taxon>
        <taxon>Polyangia</taxon>
        <taxon>Nannocystales</taxon>
        <taxon>Nannocystaceae</taxon>
        <taxon>Plesiocystis</taxon>
    </lineage>
</organism>
<dbReference type="GO" id="GO:0016763">
    <property type="term" value="F:pentosyltransferase activity"/>
    <property type="evidence" value="ECO:0007669"/>
    <property type="project" value="TreeGrafter"/>
</dbReference>
<dbReference type="InterPro" id="IPR050297">
    <property type="entry name" value="LipidA_mod_glycosyltrf_83"/>
</dbReference>
<name>A6GDC4_9BACT</name>
<feature type="transmembrane region" description="Helical" evidence="8">
    <location>
        <begin position="405"/>
        <end position="427"/>
    </location>
</feature>
<reference evidence="9 10" key="1">
    <citation type="submission" date="2007-06" db="EMBL/GenBank/DDBJ databases">
        <authorList>
            <person name="Shimkets L."/>
            <person name="Ferriera S."/>
            <person name="Johnson J."/>
            <person name="Kravitz S."/>
            <person name="Beeson K."/>
            <person name="Sutton G."/>
            <person name="Rogers Y.-H."/>
            <person name="Friedman R."/>
            <person name="Frazier M."/>
            <person name="Venter J.C."/>
        </authorList>
    </citation>
    <scope>NUCLEOTIDE SEQUENCE [LARGE SCALE GENOMIC DNA]</scope>
    <source>
        <strain evidence="9 10">SIR-1</strain>
    </source>
</reference>
<keyword evidence="5 8" id="KW-0812">Transmembrane</keyword>
<gene>
    <name evidence="9" type="ORF">PPSIR1_31308</name>
</gene>
<dbReference type="GO" id="GO:0005886">
    <property type="term" value="C:plasma membrane"/>
    <property type="evidence" value="ECO:0007669"/>
    <property type="project" value="UniProtKB-SubCell"/>
</dbReference>
<dbReference type="OrthoDB" id="5490872at2"/>
<evidence type="ECO:0000256" key="7">
    <source>
        <dbReference type="ARBA" id="ARBA00023136"/>
    </source>
</evidence>
<evidence type="ECO:0000256" key="5">
    <source>
        <dbReference type="ARBA" id="ARBA00022692"/>
    </source>
</evidence>
<keyword evidence="6 8" id="KW-1133">Transmembrane helix</keyword>
<feature type="transmembrane region" description="Helical" evidence="8">
    <location>
        <begin position="373"/>
        <end position="393"/>
    </location>
</feature>
<dbReference type="STRING" id="391625.PPSIR1_31308"/>
<evidence type="ECO:0000256" key="3">
    <source>
        <dbReference type="ARBA" id="ARBA00022676"/>
    </source>
</evidence>
<dbReference type="PANTHER" id="PTHR33908">
    <property type="entry name" value="MANNOSYLTRANSFERASE YKCB-RELATED"/>
    <property type="match status" value="1"/>
</dbReference>
<dbReference type="PROSITE" id="PS51257">
    <property type="entry name" value="PROKAR_LIPOPROTEIN"/>
    <property type="match status" value="1"/>
</dbReference>
<evidence type="ECO:0000256" key="4">
    <source>
        <dbReference type="ARBA" id="ARBA00022679"/>
    </source>
</evidence>
<evidence type="ECO:0008006" key="11">
    <source>
        <dbReference type="Google" id="ProtNLM"/>
    </source>
</evidence>
<comment type="caution">
    <text evidence="9">The sequence shown here is derived from an EMBL/GenBank/DDBJ whole genome shotgun (WGS) entry which is preliminary data.</text>
</comment>
<feature type="transmembrane region" description="Helical" evidence="8">
    <location>
        <begin position="217"/>
        <end position="245"/>
    </location>
</feature>
<comment type="subcellular location">
    <subcellularLocation>
        <location evidence="1">Cell membrane</location>
        <topology evidence="1">Multi-pass membrane protein</topology>
    </subcellularLocation>
</comment>
<dbReference type="eggNOG" id="COG1807">
    <property type="taxonomic scope" value="Bacteria"/>
</dbReference>
<dbReference type="Proteomes" id="UP000005801">
    <property type="component" value="Unassembled WGS sequence"/>
</dbReference>
<feature type="transmembrane region" description="Helical" evidence="8">
    <location>
        <begin position="346"/>
        <end position="367"/>
    </location>
</feature>
<keyword evidence="2" id="KW-1003">Cell membrane</keyword>
<evidence type="ECO:0000256" key="2">
    <source>
        <dbReference type="ARBA" id="ARBA00022475"/>
    </source>
</evidence>
<feature type="transmembrane region" description="Helical" evidence="8">
    <location>
        <begin position="170"/>
        <end position="189"/>
    </location>
</feature>
<dbReference type="AlphaFoldDB" id="A6GDC4"/>
<evidence type="ECO:0000313" key="9">
    <source>
        <dbReference type="EMBL" id="EDM76115.1"/>
    </source>
</evidence>
<evidence type="ECO:0000256" key="6">
    <source>
        <dbReference type="ARBA" id="ARBA00022989"/>
    </source>
</evidence>
<dbReference type="GO" id="GO:0009103">
    <property type="term" value="P:lipopolysaccharide biosynthetic process"/>
    <property type="evidence" value="ECO:0007669"/>
    <property type="project" value="UniProtKB-ARBA"/>
</dbReference>
<evidence type="ECO:0000313" key="10">
    <source>
        <dbReference type="Proteomes" id="UP000005801"/>
    </source>
</evidence>
<feature type="transmembrane region" description="Helical" evidence="8">
    <location>
        <begin position="12"/>
        <end position="33"/>
    </location>
</feature>
<feature type="transmembrane region" description="Helical" evidence="8">
    <location>
        <begin position="266"/>
        <end position="287"/>
    </location>
</feature>
<proteinExistence type="predicted"/>
<keyword evidence="4" id="KW-0808">Transferase</keyword>
<feature type="transmembrane region" description="Helical" evidence="8">
    <location>
        <begin position="322"/>
        <end position="339"/>
    </location>
</feature>
<evidence type="ECO:0000256" key="8">
    <source>
        <dbReference type="SAM" id="Phobius"/>
    </source>
</evidence>
<protein>
    <recommendedName>
        <fullName evidence="11">Glycosyltransferase RgtA/B/C/D-like domain-containing protein</fullName>
    </recommendedName>
</protein>
<keyword evidence="7 8" id="KW-0472">Membrane</keyword>
<sequence length="537" mass="59152">MQETKPAWTLRAAYLALVVLCACLFTCTAPARITYPDDEIVFQTTQSLAERGSFAIPGIAKRSGERRDRPKGTFGWAPGRDGRRYGFFGHGLSVAAVPLYALADATASRVPETWRHVQRSNLPTWHTRGPEADWQRGLTSLTNCLLTPLAALLLGLWLGELGYRPRTAVLTALIYALGTTAWPYAGTFLSEPLSALMLLGAAWAVARWRSQGSAPHLWVAAALVGLTVHVHVLNLLATPAFLAYAAWPEGDAGTSWRARILEQRRAWIVAACLGACGLGLLGLSQALRYGSPFETGRFDHYAHWEWPLEHAFAMVVAPGRSLWIYSPPLIVALLAWPRVIRERRAVAVFVLVLFALRWLFVACRSDWFGGWAIGPRYLVPVVPFLLLPLAELFERGPERPRPARVGLAAAMVLSVLFQAWLAVHSVVQVLFDINRRSEAPGSFRHGADWTLDGFLPLAYWRLEQPALEFWLDGKTQAAMLSAQFEALAFGSWRLSSLGHAQGLWHAVIGLGLLSGVAGVGLTVAVRLLAKEEERHPQ</sequence>
<dbReference type="EMBL" id="ABCS01000072">
    <property type="protein sequence ID" value="EDM76115.1"/>
    <property type="molecule type" value="Genomic_DNA"/>
</dbReference>
<dbReference type="RefSeq" id="WP_006974714.1">
    <property type="nucleotide sequence ID" value="NZ_ABCS01000072.1"/>
</dbReference>
<feature type="transmembrane region" description="Helical" evidence="8">
    <location>
        <begin position="503"/>
        <end position="529"/>
    </location>
</feature>
<keyword evidence="3" id="KW-0328">Glycosyltransferase</keyword>
<accession>A6GDC4</accession>
<feature type="transmembrane region" description="Helical" evidence="8">
    <location>
        <begin position="138"/>
        <end position="158"/>
    </location>
</feature>
<evidence type="ECO:0000256" key="1">
    <source>
        <dbReference type="ARBA" id="ARBA00004651"/>
    </source>
</evidence>
<keyword evidence="10" id="KW-1185">Reference proteome</keyword>